<protein>
    <submittedName>
        <fullName evidence="1">DUF1007 family protein</fullName>
    </submittedName>
</protein>
<gene>
    <name evidence="1" type="ORF">OXU80_08655</name>
</gene>
<reference evidence="1" key="1">
    <citation type="submission" date="2022-11" db="EMBL/GenBank/DDBJ databases">
        <title>beta-Carotene-producing bacterium, Jeongeuplla avenae sp. nov., alleviates the salt stress of Arabidopsis seedlings.</title>
        <authorList>
            <person name="Jiang L."/>
            <person name="Lee J."/>
        </authorList>
    </citation>
    <scope>NUCLEOTIDE SEQUENCE</scope>
    <source>
        <strain evidence="1">DY_R2A_6</strain>
    </source>
</reference>
<dbReference type="Proteomes" id="UP001163223">
    <property type="component" value="Chromosome"/>
</dbReference>
<proteinExistence type="predicted"/>
<organism evidence="1 2">
    <name type="scientific">Antarcticirhabdus aurantiaca</name>
    <dbReference type="NCBI Taxonomy" id="2606717"/>
    <lineage>
        <taxon>Bacteria</taxon>
        <taxon>Pseudomonadati</taxon>
        <taxon>Pseudomonadota</taxon>
        <taxon>Alphaproteobacteria</taxon>
        <taxon>Hyphomicrobiales</taxon>
        <taxon>Aurantimonadaceae</taxon>
        <taxon>Antarcticirhabdus</taxon>
    </lineage>
</organism>
<evidence type="ECO:0000313" key="1">
    <source>
        <dbReference type="EMBL" id="WAJ30258.1"/>
    </source>
</evidence>
<accession>A0ACD4NTZ7</accession>
<dbReference type="EMBL" id="CP113520">
    <property type="protein sequence ID" value="WAJ30258.1"/>
    <property type="molecule type" value="Genomic_DNA"/>
</dbReference>
<name>A0ACD4NTZ7_9HYPH</name>
<keyword evidence="2" id="KW-1185">Reference proteome</keyword>
<evidence type="ECO:0000313" key="2">
    <source>
        <dbReference type="Proteomes" id="UP001163223"/>
    </source>
</evidence>
<sequence>MIRPRATAFAAFAGAMLVCGAASAHPHVFAESHMEIVGNADGTLKAVRNVWRMDELFSSSVVFDFDKNANGQLDEDELAEVGKVVKESIAEWDFYTFVKVGTRDVTMAPPDEIRMNVDNGQLIMFFEMAAGEPVDLKKDALTVFNWDETFYVAFDYPDDTAFQLVDLPANCGKKLVVPDEDEAASAWMDSIAALGPDEDVPTDGVDYSLLLATRTEVSCAAAS</sequence>